<dbReference type="GO" id="GO:0031267">
    <property type="term" value="F:small GTPase binding"/>
    <property type="evidence" value="ECO:0007669"/>
    <property type="project" value="InterPro"/>
</dbReference>
<name>A0A0N4V1H0_ENTVE</name>
<dbReference type="OrthoDB" id="3268246at2759"/>
<dbReference type="SUPFAM" id="SSF48371">
    <property type="entry name" value="ARM repeat"/>
    <property type="match status" value="1"/>
</dbReference>
<protein>
    <submittedName>
        <fullName evidence="5">Cse1</fullName>
    </submittedName>
</protein>
<dbReference type="PANTHER" id="PTHR10997">
    <property type="entry name" value="IMPORTIN-7, 8, 11"/>
    <property type="match status" value="1"/>
</dbReference>
<dbReference type="InterPro" id="IPR005043">
    <property type="entry name" value="XPO2_C"/>
</dbReference>
<evidence type="ECO:0000313" key="4">
    <source>
        <dbReference type="Proteomes" id="UP000274131"/>
    </source>
</evidence>
<reference evidence="3 4" key="2">
    <citation type="submission" date="2018-10" db="EMBL/GenBank/DDBJ databases">
        <authorList>
            <consortium name="Pathogen Informatics"/>
        </authorList>
    </citation>
    <scope>NUCLEOTIDE SEQUENCE [LARGE SCALE GENOMIC DNA]</scope>
</reference>
<dbReference type="GO" id="GO:0005049">
    <property type="term" value="F:nuclear export signal receptor activity"/>
    <property type="evidence" value="ECO:0007669"/>
    <property type="project" value="TreeGrafter"/>
</dbReference>
<evidence type="ECO:0000313" key="3">
    <source>
        <dbReference type="EMBL" id="VDD88363.1"/>
    </source>
</evidence>
<proteinExistence type="predicted"/>
<dbReference type="Gene3D" id="1.25.10.10">
    <property type="entry name" value="Leucine-rich Repeat Variant"/>
    <property type="match status" value="1"/>
</dbReference>
<dbReference type="EMBL" id="UXUI01007610">
    <property type="protein sequence ID" value="VDD88363.1"/>
    <property type="molecule type" value="Genomic_DNA"/>
</dbReference>
<dbReference type="InterPro" id="IPR016024">
    <property type="entry name" value="ARM-type_fold"/>
</dbReference>
<feature type="domain" description="Exportin-2 C-terminal" evidence="1">
    <location>
        <begin position="419"/>
        <end position="844"/>
    </location>
</feature>
<reference evidence="5" key="1">
    <citation type="submission" date="2016-04" db="UniProtKB">
        <authorList>
            <consortium name="WormBaseParasite"/>
        </authorList>
    </citation>
    <scope>IDENTIFICATION</scope>
</reference>
<sequence>MSEIVCTIGKYDFPKDWPDLIRDLVIQLGVEEMDKLIATLRAMDELFRRYRHESKSTELWQEIKFVLDNAAAPITALFTKMLQQIPQKDTVAAGDAEVWLEILLLLVEVFHSLSVQDLPEFFEDNISTMINGCLALLNLKVPSIDEVHTGYEPTVLDKVKCAVCEVLTLYSQRYEEEVAPFMQSITEHIWQLLVEMDFRVRFDTVVDAALGFLSAICMRPQYSSMFEVEGVLKTLCEDVIIKNLMLRECDIELFDEEPLEYIKRDIEGSDIGTRRRGAGDFVRALCRRFESQVTAILSTVISLYLNECALNLHANWLKKDVIYCLVTAMASKSETLRFGATSTSELINVVDFYNQHVHGDLFAEDVDNFPILRTDAIKYLVTFRNQLQPEQLVESLGILLRLFSSKHTILYLYSSYALERIMLVKCKGTNKPVISRENTQVGPMIAALFGTFDRSPQAQTSHYVMKAVMRCLNIMDGETAKKSGEIVNKLAIMIGTAVKSPVDSLHLHFMFESLCIIIRQAYSAVEGGIDQYVIPVIESIFSSEVVDYIPYALQITALLLDKATDQKSAALDSYLSFLPFLMGDNLWQNVSNVPAGILVIESFLRCRPDHLIGNHAQKLMAILTRLISSKAQDQHGFKLANILLNFLNKDPAMTEGLLLTPMFRRVQFSKTVKFMKQFVVFICRFVIVRGATAFLQALESLQSGMFHMVVEKILIAELKNMHMTTTYDEKRICCIGIAKLISETIQSLSNLYGQLVEATVGLVEASGFGPSAIKEDEEPVGAYAEVEVEYNDPFCKLTYAQHTETVAPEVTNFKAFLAQAVMMHASSVCPESVACISEQSRTHLSAYLQS</sequence>
<evidence type="ECO:0000259" key="1">
    <source>
        <dbReference type="Pfam" id="PF03378"/>
    </source>
</evidence>
<dbReference type="AlphaFoldDB" id="A0A0N4V1H0"/>
<dbReference type="Proteomes" id="UP000274131">
    <property type="component" value="Unassembled WGS sequence"/>
</dbReference>
<dbReference type="InterPro" id="IPR013713">
    <property type="entry name" value="XPO2_central"/>
</dbReference>
<dbReference type="GO" id="GO:0006611">
    <property type="term" value="P:protein export from nucleus"/>
    <property type="evidence" value="ECO:0007669"/>
    <property type="project" value="TreeGrafter"/>
</dbReference>
<dbReference type="STRING" id="51028.A0A0N4V1H0"/>
<organism evidence="5">
    <name type="scientific">Enterobius vermicularis</name>
    <name type="common">Human pinworm</name>
    <dbReference type="NCBI Taxonomy" id="51028"/>
    <lineage>
        <taxon>Eukaryota</taxon>
        <taxon>Metazoa</taxon>
        <taxon>Ecdysozoa</taxon>
        <taxon>Nematoda</taxon>
        <taxon>Chromadorea</taxon>
        <taxon>Rhabditida</taxon>
        <taxon>Spirurina</taxon>
        <taxon>Oxyuridomorpha</taxon>
        <taxon>Oxyuroidea</taxon>
        <taxon>Oxyuridae</taxon>
        <taxon>Enterobius</taxon>
    </lineage>
</organism>
<feature type="domain" description="Exportin-2 central" evidence="2">
    <location>
        <begin position="46"/>
        <end position="417"/>
    </location>
</feature>
<dbReference type="Pfam" id="PF03378">
    <property type="entry name" value="CAS_CSE1"/>
    <property type="match status" value="1"/>
</dbReference>
<dbReference type="WBParaSite" id="EVEC_0000379801-mRNA-1">
    <property type="protein sequence ID" value="EVEC_0000379801-mRNA-1"/>
    <property type="gene ID" value="EVEC_0000379801"/>
</dbReference>
<dbReference type="InterPro" id="IPR011989">
    <property type="entry name" value="ARM-like"/>
</dbReference>
<dbReference type="GO" id="GO:0005635">
    <property type="term" value="C:nuclear envelope"/>
    <property type="evidence" value="ECO:0007669"/>
    <property type="project" value="TreeGrafter"/>
</dbReference>
<evidence type="ECO:0000259" key="2">
    <source>
        <dbReference type="Pfam" id="PF08506"/>
    </source>
</evidence>
<keyword evidence="4" id="KW-1185">Reference proteome</keyword>
<dbReference type="Pfam" id="PF08506">
    <property type="entry name" value="Cse1"/>
    <property type="match status" value="1"/>
</dbReference>
<dbReference type="GO" id="GO:0006606">
    <property type="term" value="P:protein import into nucleus"/>
    <property type="evidence" value="ECO:0007669"/>
    <property type="project" value="TreeGrafter"/>
</dbReference>
<accession>A0A0N4V1H0</accession>
<dbReference type="PANTHER" id="PTHR10997:SF8">
    <property type="entry name" value="EXPORTIN-2"/>
    <property type="match status" value="1"/>
</dbReference>
<dbReference type="GO" id="GO:0005829">
    <property type="term" value="C:cytosol"/>
    <property type="evidence" value="ECO:0007669"/>
    <property type="project" value="TreeGrafter"/>
</dbReference>
<gene>
    <name evidence="3" type="ORF">EVEC_LOCUS3506</name>
</gene>
<evidence type="ECO:0000313" key="5">
    <source>
        <dbReference type="WBParaSite" id="EVEC_0000379801-mRNA-1"/>
    </source>
</evidence>